<proteinExistence type="predicted"/>
<dbReference type="Proteomes" id="UP001203512">
    <property type="component" value="Unassembled WGS sequence"/>
</dbReference>
<dbReference type="Pfam" id="PF08797">
    <property type="entry name" value="HIRAN"/>
    <property type="match status" value="1"/>
</dbReference>
<evidence type="ECO:0000256" key="1">
    <source>
        <dbReference type="ARBA" id="ARBA00022723"/>
    </source>
</evidence>
<organism evidence="4 5">
    <name type="scientific">Sphingobium agri</name>
    <dbReference type="NCBI Taxonomy" id="2933566"/>
    <lineage>
        <taxon>Bacteria</taxon>
        <taxon>Pseudomonadati</taxon>
        <taxon>Pseudomonadota</taxon>
        <taxon>Alphaproteobacteria</taxon>
        <taxon>Sphingomonadales</taxon>
        <taxon>Sphingomonadaceae</taxon>
        <taxon>Sphingobium</taxon>
    </lineage>
</organism>
<name>A0ABT0DWH5_9SPHN</name>
<dbReference type="Gene3D" id="3.30.70.2330">
    <property type="match status" value="1"/>
</dbReference>
<comment type="caution">
    <text evidence="4">The sequence shown here is derived from an EMBL/GenBank/DDBJ whole genome shotgun (WGS) entry which is preliminary data.</text>
</comment>
<evidence type="ECO:0000256" key="2">
    <source>
        <dbReference type="ARBA" id="ARBA00022801"/>
    </source>
</evidence>
<evidence type="ECO:0000313" key="4">
    <source>
        <dbReference type="EMBL" id="MCK0531475.1"/>
    </source>
</evidence>
<dbReference type="EMBL" id="JALKHS010000006">
    <property type="protein sequence ID" value="MCK0531475.1"/>
    <property type="molecule type" value="Genomic_DNA"/>
</dbReference>
<dbReference type="RefSeq" id="WP_247231092.1">
    <property type="nucleotide sequence ID" value="NZ_JALKHS010000006.1"/>
</dbReference>
<accession>A0ABT0DWH5</accession>
<keyword evidence="2" id="KW-0378">Hydrolase</keyword>
<reference evidence="4 5" key="1">
    <citation type="submission" date="2022-04" db="EMBL/GenBank/DDBJ databases">
        <authorList>
            <person name="Huq M.A."/>
        </authorList>
    </citation>
    <scope>NUCLEOTIDE SEQUENCE [LARGE SCALE GENOMIC DNA]</scope>
    <source>
        <strain evidence="4 5">MAH-33</strain>
    </source>
</reference>
<dbReference type="InterPro" id="IPR014905">
    <property type="entry name" value="HIRAN"/>
</dbReference>
<feature type="domain" description="HIRAN" evidence="3">
    <location>
        <begin position="6"/>
        <end position="60"/>
    </location>
</feature>
<gene>
    <name evidence="4" type="ORF">MU848_07745</name>
</gene>
<keyword evidence="5" id="KW-1185">Reference proteome</keyword>
<keyword evidence="1" id="KW-0479">Metal-binding</keyword>
<protein>
    <submittedName>
        <fullName evidence="4">HIRAN domain-containing protein</fullName>
    </submittedName>
</protein>
<sequence>MDDGIIYQHLVGVSHFQDALTRCAPGQPVRIIHEPDNPHDEMALRVDSMTGETIGYLPRRSPVHIAVHQHGRGVSAVIDSMGMGRACLFGARLSLALCDDVVPIQSHFAGRPAPEAPRGGFRYWVKTPADAVRLLASQR</sequence>
<evidence type="ECO:0000259" key="3">
    <source>
        <dbReference type="Pfam" id="PF08797"/>
    </source>
</evidence>
<evidence type="ECO:0000313" key="5">
    <source>
        <dbReference type="Proteomes" id="UP001203512"/>
    </source>
</evidence>